<dbReference type="InterPro" id="IPR025857">
    <property type="entry name" value="MacB_PCD"/>
</dbReference>
<feature type="domain" description="ABC3 transporter permease C-terminal" evidence="7">
    <location>
        <begin position="679"/>
        <end position="788"/>
    </location>
</feature>
<dbReference type="PANTHER" id="PTHR30572">
    <property type="entry name" value="MEMBRANE COMPONENT OF TRANSPORTER-RELATED"/>
    <property type="match status" value="1"/>
</dbReference>
<dbReference type="Pfam" id="PF02687">
    <property type="entry name" value="FtsX"/>
    <property type="match status" value="2"/>
</dbReference>
<dbReference type="Proteomes" id="UP000263900">
    <property type="component" value="Chromosome"/>
</dbReference>
<evidence type="ECO:0000259" key="8">
    <source>
        <dbReference type="Pfam" id="PF12704"/>
    </source>
</evidence>
<evidence type="ECO:0000256" key="2">
    <source>
        <dbReference type="ARBA" id="ARBA00022475"/>
    </source>
</evidence>
<keyword evidence="10" id="KW-1185">Reference proteome</keyword>
<accession>A0A3B7MJQ1</accession>
<gene>
    <name evidence="9" type="ORF">D3H65_04860</name>
</gene>
<feature type="transmembrane region" description="Helical" evidence="6">
    <location>
        <begin position="728"/>
        <end position="750"/>
    </location>
</feature>
<feature type="transmembrane region" description="Helical" evidence="6">
    <location>
        <begin position="294"/>
        <end position="315"/>
    </location>
</feature>
<feature type="transmembrane region" description="Helical" evidence="6">
    <location>
        <begin position="437"/>
        <end position="458"/>
    </location>
</feature>
<sequence>MFKNYFKTAFRNFRRNKVYSIINILGLSLGLACGMLIILYVKDELSYDRFHAQVNQLYRIGMKRIKPDGSVESKGGFTGYFQGPRFTANIPEIQAFVRVQNNQRDIKNGTEIKSQEVHLVDSNFLSAFSFPLLSGNPKTALRDLHSVVITEEVARTLFGTKEALGKTIVIKNEEGQFVPHEVTGVAKKCPQNSSIKFNMLLPIEISKETEAQNMNWMNYFLSTFVVMAPGANPLAVEAKMKQVYEKDARESIKISAEQYGDDAATFYSLQPFTDIHLSEDYQATNGLTDASKPMYSYILSGIALFILLIACINFVNLTVARSLKRAKEIGIRKVIGGDRRQLMVQFLGESFILCFVAFVLAVLMVQLVLPIFNDLSNKALALSYLFDAKLIGIYIGLFIVTSLLAGFYPSLVLSAYSPVKTLYSRFTLAGKNYLQKSLVVLQFTLASFLIIATITIYAQFNYLTNEKLGYDDSNLVLANLPTIKASKTVLLKEELLKSPAIVDVACKNVGSWSTVAKVNGSTEISFAYETVTEPYIPLLQIPLIKGRSFSKDFPSDSTHSVVVNEAFAKKAGWANPIGQEVNFWYNKNEKYQVIGVVKDYHYAALTEKIKPQLFTMKPGNSLGLAFIKIKPDGATAALQHIEKTFKTFYPNSPYSYIFKDQENLKSYEAEARWKKIMLFGAVLTIFISCIGLFGLSVMSAEKRVKEIGIRKVLGATVGHVVTILSRDFLLLVTLALIISIPIAWVTANAWLANYPYRITVSWWMFALAGVLVAMVAMFTISFNALKAAVANPVKSLRSE</sequence>
<keyword evidence="3 6" id="KW-0812">Transmembrane</keyword>
<dbReference type="GO" id="GO:0005886">
    <property type="term" value="C:plasma membrane"/>
    <property type="evidence" value="ECO:0007669"/>
    <property type="project" value="UniProtKB-SubCell"/>
</dbReference>
<dbReference type="PROSITE" id="PS51257">
    <property type="entry name" value="PROKAR_LIPOPROTEIN"/>
    <property type="match status" value="1"/>
</dbReference>
<evidence type="ECO:0000256" key="3">
    <source>
        <dbReference type="ARBA" id="ARBA00022692"/>
    </source>
</evidence>
<keyword evidence="5 6" id="KW-0472">Membrane</keyword>
<feature type="transmembrane region" description="Helical" evidence="6">
    <location>
        <begin position="762"/>
        <end position="785"/>
    </location>
</feature>
<evidence type="ECO:0000256" key="6">
    <source>
        <dbReference type="SAM" id="Phobius"/>
    </source>
</evidence>
<evidence type="ECO:0000256" key="5">
    <source>
        <dbReference type="ARBA" id="ARBA00023136"/>
    </source>
</evidence>
<organism evidence="9 10">
    <name type="scientific">Paraflavitalea soli</name>
    <dbReference type="NCBI Taxonomy" id="2315862"/>
    <lineage>
        <taxon>Bacteria</taxon>
        <taxon>Pseudomonadati</taxon>
        <taxon>Bacteroidota</taxon>
        <taxon>Chitinophagia</taxon>
        <taxon>Chitinophagales</taxon>
        <taxon>Chitinophagaceae</taxon>
        <taxon>Paraflavitalea</taxon>
    </lineage>
</organism>
<proteinExistence type="predicted"/>
<feature type="transmembrane region" description="Helical" evidence="6">
    <location>
        <begin position="392"/>
        <end position="416"/>
    </location>
</feature>
<dbReference type="PANTHER" id="PTHR30572:SF18">
    <property type="entry name" value="ABC-TYPE MACROLIDE FAMILY EXPORT SYSTEM PERMEASE COMPONENT 2"/>
    <property type="match status" value="1"/>
</dbReference>
<dbReference type="EMBL" id="CP032157">
    <property type="protein sequence ID" value="AXY73350.1"/>
    <property type="molecule type" value="Genomic_DNA"/>
</dbReference>
<feature type="transmembrane region" description="Helical" evidence="6">
    <location>
        <begin position="676"/>
        <end position="700"/>
    </location>
</feature>
<dbReference type="InterPro" id="IPR003838">
    <property type="entry name" value="ABC3_permease_C"/>
</dbReference>
<dbReference type="InterPro" id="IPR050250">
    <property type="entry name" value="Macrolide_Exporter_MacB"/>
</dbReference>
<feature type="transmembrane region" description="Helical" evidence="6">
    <location>
        <begin position="21"/>
        <end position="41"/>
    </location>
</feature>
<dbReference type="RefSeq" id="WP_119049188.1">
    <property type="nucleotide sequence ID" value="NZ_CP032157.1"/>
</dbReference>
<dbReference type="OrthoDB" id="5933722at2"/>
<reference evidence="9 10" key="1">
    <citation type="submission" date="2018-09" db="EMBL/GenBank/DDBJ databases">
        <title>Genome sequencing of strain 6GH32-13.</title>
        <authorList>
            <person name="Weon H.-Y."/>
            <person name="Heo J."/>
            <person name="Kwon S.-W."/>
        </authorList>
    </citation>
    <scope>NUCLEOTIDE SEQUENCE [LARGE SCALE GENOMIC DNA]</scope>
    <source>
        <strain evidence="9 10">5GH32-13</strain>
    </source>
</reference>
<evidence type="ECO:0000313" key="9">
    <source>
        <dbReference type="EMBL" id="AXY73350.1"/>
    </source>
</evidence>
<comment type="subcellular location">
    <subcellularLocation>
        <location evidence="1">Cell membrane</location>
        <topology evidence="1">Multi-pass membrane protein</topology>
    </subcellularLocation>
</comment>
<feature type="domain" description="ABC3 transporter permease C-terminal" evidence="7">
    <location>
        <begin position="302"/>
        <end position="417"/>
    </location>
</feature>
<evidence type="ECO:0000256" key="1">
    <source>
        <dbReference type="ARBA" id="ARBA00004651"/>
    </source>
</evidence>
<feature type="transmembrane region" description="Helical" evidence="6">
    <location>
        <begin position="350"/>
        <end position="372"/>
    </location>
</feature>
<evidence type="ECO:0000259" key="7">
    <source>
        <dbReference type="Pfam" id="PF02687"/>
    </source>
</evidence>
<keyword evidence="4 6" id="KW-1133">Transmembrane helix</keyword>
<protein>
    <submittedName>
        <fullName evidence="9">ABC transporter permease</fullName>
    </submittedName>
</protein>
<dbReference type="Pfam" id="PF12704">
    <property type="entry name" value="MacB_PCD"/>
    <property type="match status" value="2"/>
</dbReference>
<evidence type="ECO:0000256" key="4">
    <source>
        <dbReference type="ARBA" id="ARBA00022989"/>
    </source>
</evidence>
<name>A0A3B7MJQ1_9BACT</name>
<evidence type="ECO:0000313" key="10">
    <source>
        <dbReference type="Proteomes" id="UP000263900"/>
    </source>
</evidence>
<dbReference type="GO" id="GO:0022857">
    <property type="term" value="F:transmembrane transporter activity"/>
    <property type="evidence" value="ECO:0007669"/>
    <property type="project" value="TreeGrafter"/>
</dbReference>
<feature type="domain" description="MacB-like periplasmic core" evidence="8">
    <location>
        <begin position="20"/>
        <end position="242"/>
    </location>
</feature>
<dbReference type="KEGG" id="pseg:D3H65_04860"/>
<dbReference type="AlphaFoldDB" id="A0A3B7MJQ1"/>
<keyword evidence="2" id="KW-1003">Cell membrane</keyword>
<feature type="domain" description="MacB-like periplasmic core" evidence="8">
    <location>
        <begin position="449"/>
        <end position="600"/>
    </location>
</feature>